<dbReference type="PANTHER" id="PTHR45695:SF9">
    <property type="entry name" value="LEUCOKININ RECEPTOR"/>
    <property type="match status" value="1"/>
</dbReference>
<keyword evidence="13" id="KW-1185">Reference proteome</keyword>
<keyword evidence="8 9" id="KW-0807">Transducer</keyword>
<accession>A0ABY7DJQ3</accession>
<evidence type="ECO:0000256" key="9">
    <source>
        <dbReference type="RuleBase" id="RU000688"/>
    </source>
</evidence>
<dbReference type="PROSITE" id="PS00237">
    <property type="entry name" value="G_PROTEIN_RECEP_F1_1"/>
    <property type="match status" value="1"/>
</dbReference>
<evidence type="ECO:0000256" key="6">
    <source>
        <dbReference type="ARBA" id="ARBA00023136"/>
    </source>
</evidence>
<evidence type="ECO:0000259" key="11">
    <source>
        <dbReference type="PROSITE" id="PS50262"/>
    </source>
</evidence>
<feature type="transmembrane region" description="Helical" evidence="10">
    <location>
        <begin position="161"/>
        <end position="178"/>
    </location>
</feature>
<keyword evidence="3 9" id="KW-0812">Transmembrane</keyword>
<evidence type="ECO:0000313" key="13">
    <source>
        <dbReference type="Proteomes" id="UP001164746"/>
    </source>
</evidence>
<dbReference type="SMART" id="SM01381">
    <property type="entry name" value="7TM_GPCR_Srsx"/>
    <property type="match status" value="1"/>
</dbReference>
<dbReference type="EMBL" id="CP111013">
    <property type="protein sequence ID" value="WAQ97428.1"/>
    <property type="molecule type" value="Genomic_DNA"/>
</dbReference>
<keyword evidence="7 9" id="KW-0675">Receptor</keyword>
<name>A0ABY7DJQ3_MYAAR</name>
<dbReference type="Pfam" id="PF00001">
    <property type="entry name" value="7tm_1"/>
    <property type="match status" value="1"/>
</dbReference>
<feature type="non-terminal residue" evidence="12">
    <location>
        <position position="326"/>
    </location>
</feature>
<feature type="transmembrane region" description="Helical" evidence="10">
    <location>
        <begin position="299"/>
        <end position="325"/>
    </location>
</feature>
<feature type="transmembrane region" description="Helical" evidence="10">
    <location>
        <begin position="79"/>
        <end position="100"/>
    </location>
</feature>
<dbReference type="InterPro" id="IPR000611">
    <property type="entry name" value="NPY_rcpt"/>
</dbReference>
<dbReference type="PRINTS" id="PR00237">
    <property type="entry name" value="GPCRRHODOPSN"/>
</dbReference>
<evidence type="ECO:0000313" key="12">
    <source>
        <dbReference type="EMBL" id="WAQ97428.1"/>
    </source>
</evidence>
<evidence type="ECO:0000256" key="1">
    <source>
        <dbReference type="ARBA" id="ARBA00004141"/>
    </source>
</evidence>
<reference evidence="12" key="1">
    <citation type="submission" date="2022-11" db="EMBL/GenBank/DDBJ databases">
        <title>Centuries of genome instability and evolution in soft-shell clam transmissible cancer (bioRxiv).</title>
        <authorList>
            <person name="Hart S.F.M."/>
            <person name="Yonemitsu M.A."/>
            <person name="Giersch R.M."/>
            <person name="Beal B.F."/>
            <person name="Arriagada G."/>
            <person name="Davis B.W."/>
            <person name="Ostrander E.A."/>
            <person name="Goff S.P."/>
            <person name="Metzger M.J."/>
        </authorList>
    </citation>
    <scope>NUCLEOTIDE SEQUENCE</scope>
    <source>
        <strain evidence="12">MELC-2E11</strain>
        <tissue evidence="12">Siphon/mantle</tissue>
    </source>
</reference>
<evidence type="ECO:0000256" key="3">
    <source>
        <dbReference type="ARBA" id="ARBA00022692"/>
    </source>
</evidence>
<sequence length="326" mass="37790">MDNFTKSNSTLGYLELLKLLELELQNMTRNISYKEPDVYVVPLSIVIILAILYGSISMLAVVGNGLVIYVVFKDKRMQTVTNVLIVNLALSDILLGMFTTPFQFQPALHQRWDFPEFMCVIAPSFKVLSVIVSVLTLTFISLDRYVAVMYPLKAGFSKPNAVLSLILIWLFGIASSFPEGYFNSVEQRYDPESRKFKPFCLPTWPSESFGKYYYWYLLCVQYLFPLVIINVAYTRISCRIWGTKAPGVTLDRENVRQRTRRKVVKMLIIVVLLFVLCWMPLQLYNVISEFNPEINKYKYIQVIWFCSNWLAMSNSCYNPFIYGLLN</sequence>
<evidence type="ECO:0000256" key="2">
    <source>
        <dbReference type="ARBA" id="ARBA00010663"/>
    </source>
</evidence>
<evidence type="ECO:0000256" key="5">
    <source>
        <dbReference type="ARBA" id="ARBA00023040"/>
    </source>
</evidence>
<dbReference type="PROSITE" id="PS50262">
    <property type="entry name" value="G_PROTEIN_RECEP_F1_2"/>
    <property type="match status" value="1"/>
</dbReference>
<dbReference type="Proteomes" id="UP001164746">
    <property type="component" value="Chromosome 2"/>
</dbReference>
<dbReference type="PANTHER" id="PTHR45695">
    <property type="entry name" value="LEUCOKININ RECEPTOR-RELATED"/>
    <property type="match status" value="1"/>
</dbReference>
<feature type="transmembrane region" description="Helical" evidence="10">
    <location>
        <begin position="39"/>
        <end position="72"/>
    </location>
</feature>
<protein>
    <submittedName>
        <fullName evidence="12">NK2R-like protein</fullName>
    </submittedName>
</protein>
<feature type="transmembrane region" description="Helical" evidence="10">
    <location>
        <begin position="266"/>
        <end position="287"/>
    </location>
</feature>
<organism evidence="12 13">
    <name type="scientific">Mya arenaria</name>
    <name type="common">Soft-shell clam</name>
    <dbReference type="NCBI Taxonomy" id="6604"/>
    <lineage>
        <taxon>Eukaryota</taxon>
        <taxon>Metazoa</taxon>
        <taxon>Spiralia</taxon>
        <taxon>Lophotrochozoa</taxon>
        <taxon>Mollusca</taxon>
        <taxon>Bivalvia</taxon>
        <taxon>Autobranchia</taxon>
        <taxon>Heteroconchia</taxon>
        <taxon>Euheterodonta</taxon>
        <taxon>Imparidentia</taxon>
        <taxon>Neoheterodontei</taxon>
        <taxon>Myida</taxon>
        <taxon>Myoidea</taxon>
        <taxon>Myidae</taxon>
        <taxon>Mya</taxon>
    </lineage>
</organism>
<dbReference type="PRINTS" id="PR01012">
    <property type="entry name" value="NRPEPTIDEYR"/>
</dbReference>
<evidence type="ECO:0000256" key="7">
    <source>
        <dbReference type="ARBA" id="ARBA00023170"/>
    </source>
</evidence>
<dbReference type="Gene3D" id="1.20.1070.10">
    <property type="entry name" value="Rhodopsin 7-helix transmembrane proteins"/>
    <property type="match status" value="1"/>
</dbReference>
<keyword evidence="5 9" id="KW-0297">G-protein coupled receptor</keyword>
<feature type="transmembrane region" description="Helical" evidence="10">
    <location>
        <begin position="120"/>
        <end position="140"/>
    </location>
</feature>
<comment type="subcellular location">
    <subcellularLocation>
        <location evidence="1">Membrane</location>
        <topology evidence="1">Multi-pass membrane protein</topology>
    </subcellularLocation>
</comment>
<gene>
    <name evidence="12" type="ORF">MAR_030118</name>
</gene>
<comment type="similarity">
    <text evidence="2 9">Belongs to the G-protein coupled receptor 1 family.</text>
</comment>
<dbReference type="SUPFAM" id="SSF81321">
    <property type="entry name" value="Family A G protein-coupled receptor-like"/>
    <property type="match status" value="1"/>
</dbReference>
<evidence type="ECO:0000256" key="4">
    <source>
        <dbReference type="ARBA" id="ARBA00022989"/>
    </source>
</evidence>
<evidence type="ECO:0000256" key="10">
    <source>
        <dbReference type="SAM" id="Phobius"/>
    </source>
</evidence>
<dbReference type="InterPro" id="IPR000276">
    <property type="entry name" value="GPCR_Rhodpsn"/>
</dbReference>
<dbReference type="InterPro" id="IPR017452">
    <property type="entry name" value="GPCR_Rhodpsn_7TM"/>
</dbReference>
<keyword evidence="4 10" id="KW-1133">Transmembrane helix</keyword>
<keyword evidence="6 10" id="KW-0472">Membrane</keyword>
<proteinExistence type="inferred from homology"/>
<feature type="domain" description="G-protein coupled receptors family 1 profile" evidence="11">
    <location>
        <begin position="63"/>
        <end position="322"/>
    </location>
</feature>
<evidence type="ECO:0000256" key="8">
    <source>
        <dbReference type="ARBA" id="ARBA00023224"/>
    </source>
</evidence>
<feature type="transmembrane region" description="Helical" evidence="10">
    <location>
        <begin position="213"/>
        <end position="233"/>
    </location>
</feature>